<gene>
    <name evidence="1" type="ORF">BV898_08152</name>
</gene>
<sequence length="193" mass="21961">MSAFQNKIFLGFSPVISYHDAQALLMTDIQTMNQPGVYMISLLNRCDWSVNFRITCDDLDSGEKTLNAHQMCRISFWTESPKDTLVFCQTRDLMERTLNFDAWGGSAPRGLNVWSLLPDSDNGLALSGQIRKGWSGSVKAMSEYTEDDMDTLSEEDNYFDFDVPDASGFDSRQLYFDDDRRRPVARDFVASLV</sequence>
<dbReference type="EMBL" id="MTYJ01000057">
    <property type="protein sequence ID" value="OQV17694.1"/>
    <property type="molecule type" value="Genomic_DNA"/>
</dbReference>
<keyword evidence="2" id="KW-1185">Reference proteome</keyword>
<name>A0A1W0WR66_HYPEX</name>
<dbReference type="Proteomes" id="UP000192578">
    <property type="component" value="Unassembled WGS sequence"/>
</dbReference>
<proteinExistence type="predicted"/>
<dbReference type="AlphaFoldDB" id="A0A1W0WR66"/>
<accession>A0A1W0WR66</accession>
<reference evidence="2" key="1">
    <citation type="submission" date="2017-01" db="EMBL/GenBank/DDBJ databases">
        <title>Comparative genomics of anhydrobiosis in the tardigrade Hypsibius dujardini.</title>
        <authorList>
            <person name="Yoshida Y."/>
            <person name="Koutsovoulos G."/>
            <person name="Laetsch D."/>
            <person name="Stevens L."/>
            <person name="Kumar S."/>
            <person name="Horikawa D."/>
            <person name="Ishino K."/>
            <person name="Komine S."/>
            <person name="Tomita M."/>
            <person name="Blaxter M."/>
            <person name="Arakawa K."/>
        </authorList>
    </citation>
    <scope>NUCLEOTIDE SEQUENCE [LARGE SCALE GENOMIC DNA]</scope>
    <source>
        <strain evidence="2">Z151</strain>
    </source>
</reference>
<evidence type="ECO:0000313" key="1">
    <source>
        <dbReference type="EMBL" id="OQV17694.1"/>
    </source>
</evidence>
<protein>
    <submittedName>
        <fullName evidence="1">Uncharacterized protein</fullName>
    </submittedName>
</protein>
<evidence type="ECO:0000313" key="2">
    <source>
        <dbReference type="Proteomes" id="UP000192578"/>
    </source>
</evidence>
<dbReference type="OrthoDB" id="10476386at2759"/>
<comment type="caution">
    <text evidence="1">The sequence shown here is derived from an EMBL/GenBank/DDBJ whole genome shotgun (WGS) entry which is preliminary data.</text>
</comment>
<organism evidence="1 2">
    <name type="scientific">Hypsibius exemplaris</name>
    <name type="common">Freshwater tardigrade</name>
    <dbReference type="NCBI Taxonomy" id="2072580"/>
    <lineage>
        <taxon>Eukaryota</taxon>
        <taxon>Metazoa</taxon>
        <taxon>Ecdysozoa</taxon>
        <taxon>Tardigrada</taxon>
        <taxon>Eutardigrada</taxon>
        <taxon>Parachela</taxon>
        <taxon>Hypsibioidea</taxon>
        <taxon>Hypsibiidae</taxon>
        <taxon>Hypsibius</taxon>
    </lineage>
</organism>